<reference evidence="1 2" key="1">
    <citation type="submission" date="2020-04" db="EMBL/GenBank/DDBJ databases">
        <title>Plant Genome Project.</title>
        <authorList>
            <person name="Zhang R.-G."/>
        </authorList>
    </citation>
    <scope>NUCLEOTIDE SEQUENCE [LARGE SCALE GENOMIC DNA]</scope>
    <source>
        <strain evidence="1">YNK0</strain>
        <tissue evidence="1">Leaf</tissue>
    </source>
</reference>
<accession>A0A834Y7W7</accession>
<evidence type="ECO:0000313" key="1">
    <source>
        <dbReference type="EMBL" id="KAF8364793.1"/>
    </source>
</evidence>
<gene>
    <name evidence="1" type="ORF">HHK36_033232</name>
</gene>
<protein>
    <submittedName>
        <fullName evidence="1">Uncharacterized protein</fullName>
    </submittedName>
</protein>
<name>A0A834Y7W7_TETSI</name>
<organism evidence="1 2">
    <name type="scientific">Tetracentron sinense</name>
    <name type="common">Spur-leaf</name>
    <dbReference type="NCBI Taxonomy" id="13715"/>
    <lineage>
        <taxon>Eukaryota</taxon>
        <taxon>Viridiplantae</taxon>
        <taxon>Streptophyta</taxon>
        <taxon>Embryophyta</taxon>
        <taxon>Tracheophyta</taxon>
        <taxon>Spermatophyta</taxon>
        <taxon>Magnoliopsida</taxon>
        <taxon>Trochodendrales</taxon>
        <taxon>Trochodendraceae</taxon>
        <taxon>Tetracentron</taxon>
    </lineage>
</organism>
<proteinExistence type="predicted"/>
<evidence type="ECO:0000313" key="2">
    <source>
        <dbReference type="Proteomes" id="UP000655225"/>
    </source>
</evidence>
<sequence length="76" mass="8888">MSISLTSLASLSKPFQYLHKSFEYQRKWRIRSSAAAPGVDFKTLEAAIEKFIQFETFLVHRFVGLRLLSYYVILEL</sequence>
<dbReference type="AlphaFoldDB" id="A0A834Y7W7"/>
<dbReference type="EMBL" id="JABCRI010001256">
    <property type="protein sequence ID" value="KAF8364793.1"/>
    <property type="molecule type" value="Genomic_DNA"/>
</dbReference>
<keyword evidence="2" id="KW-1185">Reference proteome</keyword>
<comment type="caution">
    <text evidence="1">The sequence shown here is derived from an EMBL/GenBank/DDBJ whole genome shotgun (WGS) entry which is preliminary data.</text>
</comment>
<dbReference type="Proteomes" id="UP000655225">
    <property type="component" value="Unassembled WGS sequence"/>
</dbReference>